<dbReference type="CDD" id="cd18808">
    <property type="entry name" value="SF1_C_Upf1"/>
    <property type="match status" value="1"/>
</dbReference>
<keyword evidence="9" id="KW-0255">Endonuclease</keyword>
<proteinExistence type="inferred from homology"/>
<feature type="domain" description="DNA2/NAM7 helicase helicase" evidence="6">
    <location>
        <begin position="283"/>
        <end position="354"/>
    </location>
</feature>
<dbReference type="InterPro" id="IPR027417">
    <property type="entry name" value="P-loop_NTPase"/>
</dbReference>
<dbReference type="PANTHER" id="PTHR43788">
    <property type="entry name" value="DNA2/NAM7 HELICASE FAMILY MEMBER"/>
    <property type="match status" value="1"/>
</dbReference>
<dbReference type="Pfam" id="PF13086">
    <property type="entry name" value="AAA_11"/>
    <property type="match status" value="2"/>
</dbReference>
<dbReference type="SUPFAM" id="SSF52540">
    <property type="entry name" value="P-loop containing nucleoside triphosphate hydrolases"/>
    <property type="match status" value="1"/>
</dbReference>
<organism evidence="9 10">
    <name type="scientific">Amycolatopsis thermophila</name>
    <dbReference type="NCBI Taxonomy" id="206084"/>
    <lineage>
        <taxon>Bacteria</taxon>
        <taxon>Bacillati</taxon>
        <taxon>Actinomycetota</taxon>
        <taxon>Actinomycetes</taxon>
        <taxon>Pseudonocardiales</taxon>
        <taxon>Pseudonocardiaceae</taxon>
        <taxon>Amycolatopsis</taxon>
    </lineage>
</organism>
<comment type="similarity">
    <text evidence="1">Belongs to the DNA2/NAM7 helicase family.</text>
</comment>
<dbReference type="Pfam" id="PF13087">
    <property type="entry name" value="AAA_12"/>
    <property type="match status" value="1"/>
</dbReference>
<keyword evidence="10" id="KW-1185">Reference proteome</keyword>
<protein>
    <submittedName>
        <fullName evidence="9">Very-short-patch-repair endonuclease/DNA polymerase III delta prime subunit</fullName>
    </submittedName>
</protein>
<dbReference type="InterPro" id="IPR041679">
    <property type="entry name" value="DNA2/NAM7-like_C"/>
</dbReference>
<sequence>MTAQVDTRRLTVVASKVDEWRRRLIDLSYRNTLLYFRDTKTATLDLTQADADALTALESGSRVRLRALVSDDELHRDACRRARNLSRKIRIFDEEQGIDVGRVAFGLVRTTARRNGQGNIPALRAPLLLRPLALTTRTATDSDFTLALTDEAELNPVLIHALDEHFGVEVERIEGVLETAAEGLTGMALAEKVHAQLAEAAGAQGVELTFERAVVVGTFNYVKLPMVEDLANATELLTSHDLVAALAGFEPAKEALITDSADLHIPQVDELNPSDEYLVQDADSSQHRAIMTALSGQHLLIEGPPGTGKSQTIANIIAGAAATGKKVLFVAEKRAAIEAVLNRLAEVGLDGLVFDLHQQNASKREVAQQLAQSLDRVTKEPPVDTEELHERLVTSRQRLLDHSRELHVRRDPWNISAYEVRAQLLDLPSDDMPGVFRGDRLRALNAATVREVERSLKDFVELDGLRILRGETPWRNADVRTDEDVRKILVELDQLADGTLRRGQEGMHRLLRQTGLAAPHDIEAWEHVLRLLDDVSKSVDAFGPEIFGSHLDAFHCATGDRKQRERYAPHITLSWKQRRALVKQLRAMSRNGLVKRPALHAALSQVLEQRDRWRRLGGQHTVPAQVVGLEEVMRDYQTLRTQLAAVAASARRPDLTPGPAHVVEQKLGELRDDHRMLFRMPTLNGHLQFFRRLGLDELLNQIAQRNLTAEQAWMSFKRIWLKSLDDEFRIQSRELGQFVPERQDRAADDFRAADTRHRAQAARRVRRQVARMARQAGDAYPEQTRVLRQQASRKSRHMATRKLVQQTSDVLLSLRPCWAMSPLVVSRMLPAERLFDLVVFDEASQIQPHDAITAIMRGDQLVVAGDEKQLPPSTYFERVLIGDGDEDENEDDLGDYESILTALRSVIPATQMLTWHYRSADERLISFSNREIYRDALVTFPGPAKDNPVTLELVNGEASPGQDGSAPAEVERVVELILHHARTRPGESLGVITPGEKHQARIERRLAQARRESPELDEFFSEDVELTRRFFVKNLESVQGDERDAIILSLGVARSASGRINRTSFGLLNRKGSERRVNVAVTRAKNRMTVVASFSAADLEPSPDLTGTELLRRYLDFAERLGRIEQVGSLDDVPLNGFERSIRDALSERGVPVYPQWGFSDYRIDFALGHRDQPGRMVLAVEADGERYHRAPSARDRDRLRQSHLEKLGWRFHRLWSSAWFADTAKETERIISAWQRAMDEADAPSAEDPVLESDVEIPEDIAVSRSPRPRVPAGLPIHQYTERQLVEVCRWLMTDRLHLSRDERLAQAMADLGFQRRGPRIVERLTAAIDVAQKLADQEED</sequence>
<evidence type="ECO:0000256" key="4">
    <source>
        <dbReference type="ARBA" id="ARBA00022806"/>
    </source>
</evidence>
<feature type="domain" description="DNA2/NAM7 helicase-like C-terminal" evidence="7">
    <location>
        <begin position="909"/>
        <end position="1093"/>
    </location>
</feature>
<evidence type="ECO:0000259" key="8">
    <source>
        <dbReference type="Pfam" id="PF18741"/>
    </source>
</evidence>
<keyword evidence="5" id="KW-0067">ATP-binding</keyword>
<dbReference type="InterPro" id="IPR050534">
    <property type="entry name" value="Coronavir_polyprotein_1ab"/>
</dbReference>
<keyword evidence="4" id="KW-0347">Helicase</keyword>
<dbReference type="InterPro" id="IPR025103">
    <property type="entry name" value="DUF4011"/>
</dbReference>
<dbReference type="SUPFAM" id="SSF52980">
    <property type="entry name" value="Restriction endonuclease-like"/>
    <property type="match status" value="1"/>
</dbReference>
<dbReference type="Gene3D" id="3.40.50.300">
    <property type="entry name" value="P-loop containing nucleotide triphosphate hydrolases"/>
    <property type="match status" value="3"/>
</dbReference>
<evidence type="ECO:0000313" key="9">
    <source>
        <dbReference type="EMBL" id="MDQ0379182.1"/>
    </source>
</evidence>
<evidence type="ECO:0000256" key="1">
    <source>
        <dbReference type="ARBA" id="ARBA00007913"/>
    </source>
</evidence>
<dbReference type="InterPro" id="IPR011335">
    <property type="entry name" value="Restrct_endonuc-II-like"/>
</dbReference>
<keyword evidence="2" id="KW-0547">Nucleotide-binding</keyword>
<keyword evidence="3" id="KW-0378">Hydrolase</keyword>
<accession>A0ABU0EV63</accession>
<dbReference type="RefSeq" id="WP_306992354.1">
    <property type="nucleotide sequence ID" value="NZ_JAUSUT010000001.1"/>
</dbReference>
<dbReference type="Gene3D" id="3.40.960.10">
    <property type="entry name" value="VSR Endonuclease"/>
    <property type="match status" value="1"/>
</dbReference>
<evidence type="ECO:0000313" key="10">
    <source>
        <dbReference type="Proteomes" id="UP001229651"/>
    </source>
</evidence>
<dbReference type="InterPro" id="IPR041677">
    <property type="entry name" value="DNA2/NAM7_AAA_11"/>
</dbReference>
<reference evidence="9 10" key="1">
    <citation type="submission" date="2023-07" db="EMBL/GenBank/DDBJ databases">
        <title>Sequencing the genomes of 1000 actinobacteria strains.</title>
        <authorList>
            <person name="Klenk H.-P."/>
        </authorList>
    </citation>
    <scope>NUCLEOTIDE SEQUENCE [LARGE SCALE GENOMIC DNA]</scope>
    <source>
        <strain evidence="9 10">DSM 45805</strain>
    </source>
</reference>
<dbReference type="InterPro" id="IPR049468">
    <property type="entry name" value="Restrct_endonuc-II-like_dom"/>
</dbReference>
<dbReference type="Proteomes" id="UP001229651">
    <property type="component" value="Unassembled WGS sequence"/>
</dbReference>
<gene>
    <name evidence="9" type="ORF">FB470_003176</name>
</gene>
<feature type="domain" description="Restriction endonuclease type II-like" evidence="8">
    <location>
        <begin position="1138"/>
        <end position="1234"/>
    </location>
</feature>
<dbReference type="GO" id="GO:0004519">
    <property type="term" value="F:endonuclease activity"/>
    <property type="evidence" value="ECO:0007669"/>
    <property type="project" value="UniProtKB-KW"/>
</dbReference>
<comment type="caution">
    <text evidence="9">The sequence shown here is derived from an EMBL/GenBank/DDBJ whole genome shotgun (WGS) entry which is preliminary data.</text>
</comment>
<dbReference type="Pfam" id="PF18741">
    <property type="entry name" value="MTES_1575"/>
    <property type="match status" value="1"/>
</dbReference>
<evidence type="ECO:0000256" key="3">
    <source>
        <dbReference type="ARBA" id="ARBA00022801"/>
    </source>
</evidence>
<evidence type="ECO:0000259" key="6">
    <source>
        <dbReference type="Pfam" id="PF13086"/>
    </source>
</evidence>
<evidence type="ECO:0000259" key="7">
    <source>
        <dbReference type="Pfam" id="PF13087"/>
    </source>
</evidence>
<evidence type="ECO:0000256" key="5">
    <source>
        <dbReference type="ARBA" id="ARBA00022840"/>
    </source>
</evidence>
<feature type="domain" description="DNA2/NAM7 helicase helicase" evidence="6">
    <location>
        <begin position="736"/>
        <end position="873"/>
    </location>
</feature>
<dbReference type="PANTHER" id="PTHR43788:SF8">
    <property type="entry name" value="DNA-BINDING PROTEIN SMUBP-2"/>
    <property type="match status" value="1"/>
</dbReference>
<keyword evidence="9" id="KW-0540">Nuclease</keyword>
<name>A0ABU0EV63_9PSEU</name>
<dbReference type="InterPro" id="IPR047187">
    <property type="entry name" value="SF1_C_Upf1"/>
</dbReference>
<dbReference type="Pfam" id="PF13195">
    <property type="entry name" value="DUF4011"/>
    <property type="match status" value="1"/>
</dbReference>
<dbReference type="EMBL" id="JAUSUT010000001">
    <property type="protein sequence ID" value="MDQ0379182.1"/>
    <property type="molecule type" value="Genomic_DNA"/>
</dbReference>
<evidence type="ECO:0000256" key="2">
    <source>
        <dbReference type="ARBA" id="ARBA00022741"/>
    </source>
</evidence>